<feature type="signal peptide" evidence="1">
    <location>
        <begin position="1"/>
        <end position="29"/>
    </location>
</feature>
<protein>
    <recommendedName>
        <fullName evidence="6">DUF5060 domain-containing protein</fullName>
    </recommendedName>
</protein>
<evidence type="ECO:0008006" key="6">
    <source>
        <dbReference type="Google" id="ProtNLM"/>
    </source>
</evidence>
<organism evidence="4 5">
    <name type="scientific">Mariniblastus fucicola</name>
    <dbReference type="NCBI Taxonomy" id="980251"/>
    <lineage>
        <taxon>Bacteria</taxon>
        <taxon>Pseudomonadati</taxon>
        <taxon>Planctomycetota</taxon>
        <taxon>Planctomycetia</taxon>
        <taxon>Pirellulales</taxon>
        <taxon>Pirellulaceae</taxon>
        <taxon>Mariniblastus</taxon>
    </lineage>
</organism>
<dbReference type="InterPro" id="IPR013783">
    <property type="entry name" value="Ig-like_fold"/>
</dbReference>
<dbReference type="Pfam" id="PF12904">
    <property type="entry name" value="Collagen_bind_2"/>
    <property type="match status" value="1"/>
</dbReference>
<feature type="domain" description="Putative collagen-binding" evidence="2">
    <location>
        <begin position="534"/>
        <end position="611"/>
    </location>
</feature>
<evidence type="ECO:0000259" key="3">
    <source>
        <dbReference type="Pfam" id="PF16586"/>
    </source>
</evidence>
<proteinExistence type="predicted"/>
<dbReference type="Gene3D" id="3.20.20.80">
    <property type="entry name" value="Glycosidases"/>
    <property type="match status" value="1"/>
</dbReference>
<sequence precursor="true">MTRIQKLTYSSPAAIAAFVTSIVMLSCSAVGLAQNASDSATVSGELKQWHKVTLTFDGPEASEDGEPNPFTDYRLNVTFSHEASGTTYLVPGYFAADGDAANTSATSGNKWRVHLAPDQTGSWTYSVSFRKGQGVAVSDEADAGEPVAPIDGLTGKLEIAPTDKSGRDFRGKGRLDYVGKHHLKFAGNGEFFLKAGVDAPENLLAYGEFDGTFHSDGHKDNLVKTWQPHVQDWKNGDPTWKDGKGKGLIGAVNYLAAQGLNVFSFLTLNIEGDDRNVFPYTTYDERSRIDCSKMDQWEIVFSHGDKLGMYLHFKTLECENVNLLDNGQMGPQRALYYRELIARFGHHLAMNWNLGEEVGYVNEVSTEQKVAWANYFAQHDPYHHHIVIHNGNKHYDLLGDASPLTGFSLQTSQEDFKHVHGSTLNYLRRSVAAGKPWVVACDEPGDAQHSLIPDADDPTHDNPRKNALWGNIMAGGAGVEWYFGYKHAHSDLTCQDFRARENMWKQSSIALEFFRDQKIPFWNMTNADKLLLSKDGYCLAEEGKFYLVFAKRASEVAIDLAKADGVFEVHWFNPRQGGDVQIGSVEAVKGGGKYSLGQPPADADKDWVAIVKPAADGKSFSKFGEVAKARPADTMMLKAMRDFEFVVGDGFVPGYKDDGRKAMAINAAKHQDKFAAAETKFKGKSGTYDLVLNALTETDGESSYRVLVAGKKIGEATNPETEKDYQVAQHRFNGVAIKTGDTVRVEFNTASNGKIPEGDAFAFSRGRWRSVRFLEPKSK</sequence>
<dbReference type="STRING" id="980251.GCA_001642875_01391"/>
<dbReference type="KEGG" id="mff:MFFC18_50130"/>
<evidence type="ECO:0000313" key="4">
    <source>
        <dbReference type="EMBL" id="QEG25090.1"/>
    </source>
</evidence>
<dbReference type="Gene3D" id="2.60.40.10">
    <property type="entry name" value="Immunoglobulins"/>
    <property type="match status" value="1"/>
</dbReference>
<evidence type="ECO:0000259" key="2">
    <source>
        <dbReference type="Pfam" id="PF12904"/>
    </source>
</evidence>
<accession>A0A5B9PIL9</accession>
<dbReference type="InterPro" id="IPR024749">
    <property type="entry name" value="Collagen-bd_put"/>
</dbReference>
<reference evidence="4 5" key="1">
    <citation type="submission" date="2019-08" db="EMBL/GenBank/DDBJ databases">
        <title>Deep-cultivation of Planctomycetes and their phenomic and genomic characterization uncovers novel biology.</title>
        <authorList>
            <person name="Wiegand S."/>
            <person name="Jogler M."/>
            <person name="Boedeker C."/>
            <person name="Pinto D."/>
            <person name="Vollmers J."/>
            <person name="Rivas-Marin E."/>
            <person name="Kohn T."/>
            <person name="Peeters S.H."/>
            <person name="Heuer A."/>
            <person name="Rast P."/>
            <person name="Oberbeckmann S."/>
            <person name="Bunk B."/>
            <person name="Jeske O."/>
            <person name="Meyerdierks A."/>
            <person name="Storesund J.E."/>
            <person name="Kallscheuer N."/>
            <person name="Luecker S."/>
            <person name="Lage O.M."/>
            <person name="Pohl T."/>
            <person name="Merkel B.J."/>
            <person name="Hornburger P."/>
            <person name="Mueller R.-W."/>
            <person name="Bruemmer F."/>
            <person name="Labrenz M."/>
            <person name="Spormann A.M."/>
            <person name="Op den Camp H."/>
            <person name="Overmann J."/>
            <person name="Amann R."/>
            <person name="Jetten M.S.M."/>
            <person name="Mascher T."/>
            <person name="Medema M.H."/>
            <person name="Devos D.P."/>
            <person name="Kaster A.-K."/>
            <person name="Ovreas L."/>
            <person name="Rohde M."/>
            <person name="Galperin M.Y."/>
            <person name="Jogler C."/>
        </authorList>
    </citation>
    <scope>NUCLEOTIDE SEQUENCE [LARGE SCALE GENOMIC DNA]</scope>
    <source>
        <strain evidence="4 5">FC18</strain>
    </source>
</reference>
<dbReference type="PROSITE" id="PS51257">
    <property type="entry name" value="PROKAR_LIPOPROTEIN"/>
    <property type="match status" value="1"/>
</dbReference>
<dbReference type="RefSeq" id="WP_238381241.1">
    <property type="nucleotide sequence ID" value="NZ_CP042912.1"/>
</dbReference>
<dbReference type="AlphaFoldDB" id="A0A5B9PIL9"/>
<dbReference type="Pfam" id="PF16586">
    <property type="entry name" value="DUF5060"/>
    <property type="match status" value="1"/>
</dbReference>
<dbReference type="Proteomes" id="UP000322214">
    <property type="component" value="Chromosome"/>
</dbReference>
<feature type="domain" description="DUF5060" evidence="3">
    <location>
        <begin position="46"/>
        <end position="130"/>
    </location>
</feature>
<name>A0A5B9PIL9_9BACT</name>
<dbReference type="EMBL" id="CP042912">
    <property type="protein sequence ID" value="QEG25090.1"/>
    <property type="molecule type" value="Genomic_DNA"/>
</dbReference>
<evidence type="ECO:0000313" key="5">
    <source>
        <dbReference type="Proteomes" id="UP000322214"/>
    </source>
</evidence>
<evidence type="ECO:0000256" key="1">
    <source>
        <dbReference type="SAM" id="SignalP"/>
    </source>
</evidence>
<gene>
    <name evidence="4" type="ORF">MFFC18_50130</name>
</gene>
<keyword evidence="1" id="KW-0732">Signal</keyword>
<dbReference type="InterPro" id="IPR032260">
    <property type="entry name" value="DUF5060"/>
</dbReference>
<feature type="chain" id="PRO_5023018070" description="DUF5060 domain-containing protein" evidence="1">
    <location>
        <begin position="30"/>
        <end position="779"/>
    </location>
</feature>
<keyword evidence="5" id="KW-1185">Reference proteome</keyword>